<feature type="transmembrane region" description="Helical" evidence="1">
    <location>
        <begin position="343"/>
        <end position="365"/>
    </location>
</feature>
<feature type="transmembrane region" description="Helical" evidence="1">
    <location>
        <begin position="20"/>
        <end position="39"/>
    </location>
</feature>
<dbReference type="PANTHER" id="PTHR30590:SF2">
    <property type="entry name" value="INNER MEMBRANE PROTEIN"/>
    <property type="match status" value="1"/>
</dbReference>
<dbReference type="EMBL" id="CP101914">
    <property type="protein sequence ID" value="UUI04362.1"/>
    <property type="molecule type" value="Genomic_DNA"/>
</dbReference>
<dbReference type="PANTHER" id="PTHR30590">
    <property type="entry name" value="INNER MEMBRANE PROTEIN"/>
    <property type="match status" value="1"/>
</dbReference>
<feature type="transmembrane region" description="Helical" evidence="1">
    <location>
        <begin position="71"/>
        <end position="88"/>
    </location>
</feature>
<evidence type="ECO:0000256" key="1">
    <source>
        <dbReference type="SAM" id="Phobius"/>
    </source>
</evidence>
<dbReference type="InterPro" id="IPR052529">
    <property type="entry name" value="Bact_Transport_Assoc"/>
</dbReference>
<sequence>MTNSEMTNAAPKKRALSLDLARGSMLFLIILSHIPLFLYTIEPGVITKVAGSTALDHFLNFLMEIMVDNRARPLFAILFGYGLVMIYRKQWERKGAGEAKRIIKRRCWYLILFGAILAGVAGGQDILMTYGIAGLLLVSSLKKDNKKIKKYVFISTIICILYIPLFWGTVLVENQSYGLPVELTGQETYLGTMLERLVSIPIIPLFTHITFPVIPSVLMGIWLGNINILIKPQNHIKLLKQLTIGGLTISLAGAIPLVLINDVWFPDLFIAGFAYGIHILTGFAGGVGYAALFGLLGVAIKNRGVIVTAIAAMGKRSLTFFVIHEVLTVILLSPIAFNLGASLTVTTSVMAGFIMWMFTLSIAYLMENQQVEGPLEKYLRYLIYKKQV</sequence>
<dbReference type="RefSeq" id="WP_256709277.1">
    <property type="nucleotide sequence ID" value="NZ_CP101914.1"/>
</dbReference>
<feature type="transmembrane region" description="Helical" evidence="1">
    <location>
        <begin position="272"/>
        <end position="298"/>
    </location>
</feature>
<evidence type="ECO:0000313" key="3">
    <source>
        <dbReference type="EMBL" id="UUI04362.1"/>
    </source>
</evidence>
<accession>A0ABY5JY39</accession>
<keyword evidence="4" id="KW-1185">Reference proteome</keyword>
<gene>
    <name evidence="3" type="ORF">NP439_06835</name>
</gene>
<organism evidence="3 4">
    <name type="scientific">Oceanobacillus jeddahense</name>
    <dbReference type="NCBI Taxonomy" id="1462527"/>
    <lineage>
        <taxon>Bacteria</taxon>
        <taxon>Bacillati</taxon>
        <taxon>Bacillota</taxon>
        <taxon>Bacilli</taxon>
        <taxon>Bacillales</taxon>
        <taxon>Bacillaceae</taxon>
        <taxon>Oceanobacillus</taxon>
    </lineage>
</organism>
<evidence type="ECO:0000259" key="2">
    <source>
        <dbReference type="Pfam" id="PF04235"/>
    </source>
</evidence>
<keyword evidence="1" id="KW-1133">Transmembrane helix</keyword>
<keyword evidence="1" id="KW-0472">Membrane</keyword>
<dbReference type="InterPro" id="IPR007349">
    <property type="entry name" value="DUF418"/>
</dbReference>
<evidence type="ECO:0000313" key="4">
    <source>
        <dbReference type="Proteomes" id="UP001059773"/>
    </source>
</evidence>
<feature type="transmembrane region" description="Helical" evidence="1">
    <location>
        <begin position="318"/>
        <end position="337"/>
    </location>
</feature>
<feature type="transmembrane region" description="Helical" evidence="1">
    <location>
        <begin position="202"/>
        <end position="230"/>
    </location>
</feature>
<protein>
    <submittedName>
        <fullName evidence="3">DUF418 domain-containing protein</fullName>
    </submittedName>
</protein>
<proteinExistence type="predicted"/>
<feature type="transmembrane region" description="Helical" evidence="1">
    <location>
        <begin position="242"/>
        <end position="260"/>
    </location>
</feature>
<reference evidence="3" key="1">
    <citation type="submission" date="2022-07" db="EMBL/GenBank/DDBJ databases">
        <title>FELIX.</title>
        <authorList>
            <person name="Wan K.H."/>
            <person name="Park S."/>
            <person name="Lawrence Q."/>
            <person name="Eichenberger J.P."/>
            <person name="Booth B.W."/>
            <person name="Piaggio A.J."/>
            <person name="Chandler J.C."/>
            <person name="Franklin A.B."/>
            <person name="Celniker S.E."/>
        </authorList>
    </citation>
    <scope>NUCLEOTIDE SEQUENCE</scope>
    <source>
        <strain evidence="3">QA-1986 374</strain>
    </source>
</reference>
<feature type="domain" description="DUF418" evidence="2">
    <location>
        <begin position="226"/>
        <end position="386"/>
    </location>
</feature>
<dbReference type="Pfam" id="PF04235">
    <property type="entry name" value="DUF418"/>
    <property type="match status" value="1"/>
</dbReference>
<name>A0ABY5JY39_9BACI</name>
<feature type="transmembrane region" description="Helical" evidence="1">
    <location>
        <begin position="151"/>
        <end position="172"/>
    </location>
</feature>
<dbReference type="Proteomes" id="UP001059773">
    <property type="component" value="Chromosome"/>
</dbReference>
<feature type="transmembrane region" description="Helical" evidence="1">
    <location>
        <begin position="108"/>
        <end position="139"/>
    </location>
</feature>
<keyword evidence="1" id="KW-0812">Transmembrane</keyword>